<dbReference type="OrthoDB" id="9776801at2"/>
<evidence type="ECO:0000256" key="1">
    <source>
        <dbReference type="ARBA" id="ARBA00022729"/>
    </source>
</evidence>
<dbReference type="PANTHER" id="PTHR33376:SF2">
    <property type="entry name" value="DICARBOXYLATE-BINDING PERIPLASMIC PROTEIN"/>
    <property type="match status" value="1"/>
</dbReference>
<dbReference type="InterPro" id="IPR018389">
    <property type="entry name" value="DctP_fam"/>
</dbReference>
<dbReference type="CDD" id="cd13603">
    <property type="entry name" value="PBP2_TRAP_Siap_TeaA_like"/>
    <property type="match status" value="1"/>
</dbReference>
<dbReference type="EMBL" id="FONT01000005">
    <property type="protein sequence ID" value="SFE89599.1"/>
    <property type="molecule type" value="Genomic_DNA"/>
</dbReference>
<dbReference type="InterPro" id="IPR004682">
    <property type="entry name" value="TRAP_DctP"/>
</dbReference>
<sequence length="357" mass="39603">MGDLKKYWKSFTVTLSLAFLLTACGGGGDGGEESSAESDPAESDSSTEDTTEALADAEYSFKLGVITPPAHMWHQAAEKFKEELEANSDGNMTLEIYPSGQLGNESDMLQQIESGSLDFGFITAAEISSREEAFSAWFTPYLFETIKDAHEARKSEVAQEMLGTLDSYGMTGLDYLFAGQRVMLFKDTEVKSPEDMDGLVLRVTPSPPMLEFYNSAGASTEGIPLPEVYSAVQTGVIDGMDMDLDATITNKFFEVVDYGAVTNHMVWPSVAVVNSDTFNALTEEDQQIVKDALETAADYAVNTRFDQEEEFKQTLSDEGMTIYELDKEVFAEQIENFDKVYKEKDPLIEKFITEFRE</sequence>
<evidence type="ECO:0000313" key="3">
    <source>
        <dbReference type="EMBL" id="SFE89599.1"/>
    </source>
</evidence>
<dbReference type="PANTHER" id="PTHR33376">
    <property type="match status" value="1"/>
</dbReference>
<dbReference type="STRING" id="930128.SAMN05192532_105213"/>
<dbReference type="Pfam" id="PF03480">
    <property type="entry name" value="DctP"/>
    <property type="match status" value="1"/>
</dbReference>
<keyword evidence="4" id="KW-1185">Reference proteome</keyword>
<dbReference type="GO" id="GO:0055085">
    <property type="term" value="P:transmembrane transport"/>
    <property type="evidence" value="ECO:0007669"/>
    <property type="project" value="InterPro"/>
</dbReference>
<organism evidence="3 4">
    <name type="scientific">Alteribacillus iranensis</name>
    <dbReference type="NCBI Taxonomy" id="930128"/>
    <lineage>
        <taxon>Bacteria</taxon>
        <taxon>Bacillati</taxon>
        <taxon>Bacillota</taxon>
        <taxon>Bacilli</taxon>
        <taxon>Bacillales</taxon>
        <taxon>Bacillaceae</taxon>
        <taxon>Alteribacillus</taxon>
    </lineage>
</organism>
<proteinExistence type="predicted"/>
<accession>A0A1I2EA96</accession>
<dbReference type="Gene3D" id="3.40.190.170">
    <property type="entry name" value="Bacterial extracellular solute-binding protein, family 7"/>
    <property type="match status" value="1"/>
</dbReference>
<evidence type="ECO:0000313" key="4">
    <source>
        <dbReference type="Proteomes" id="UP000199516"/>
    </source>
</evidence>
<dbReference type="RefSeq" id="WP_091662321.1">
    <property type="nucleotide sequence ID" value="NZ_FONT01000005.1"/>
</dbReference>
<feature type="compositionally biased region" description="Acidic residues" evidence="2">
    <location>
        <begin position="30"/>
        <end position="51"/>
    </location>
</feature>
<evidence type="ECO:0000256" key="2">
    <source>
        <dbReference type="SAM" id="MobiDB-lite"/>
    </source>
</evidence>
<feature type="region of interest" description="Disordered" evidence="2">
    <location>
        <begin position="28"/>
        <end position="51"/>
    </location>
</feature>
<dbReference type="PROSITE" id="PS51257">
    <property type="entry name" value="PROKAR_LIPOPROTEIN"/>
    <property type="match status" value="1"/>
</dbReference>
<keyword evidence="3" id="KW-0675">Receptor</keyword>
<dbReference type="Proteomes" id="UP000199516">
    <property type="component" value="Unassembled WGS sequence"/>
</dbReference>
<dbReference type="NCBIfam" id="NF037995">
    <property type="entry name" value="TRAP_S1"/>
    <property type="match status" value="1"/>
</dbReference>
<protein>
    <submittedName>
        <fullName evidence="3">Tripartite ATP-independent transporter solute receptor, DctP family</fullName>
    </submittedName>
</protein>
<dbReference type="InterPro" id="IPR038404">
    <property type="entry name" value="TRAP_DctP_sf"/>
</dbReference>
<keyword evidence="1" id="KW-0732">Signal</keyword>
<gene>
    <name evidence="3" type="ORF">SAMN05192532_105213</name>
</gene>
<dbReference type="PIRSF" id="PIRSF006470">
    <property type="entry name" value="DctB"/>
    <property type="match status" value="1"/>
</dbReference>
<reference evidence="3 4" key="1">
    <citation type="submission" date="2016-10" db="EMBL/GenBank/DDBJ databases">
        <authorList>
            <person name="de Groot N.N."/>
        </authorList>
    </citation>
    <scope>NUCLEOTIDE SEQUENCE [LARGE SCALE GENOMIC DNA]</scope>
    <source>
        <strain evidence="3 4">DSM 23995</strain>
    </source>
</reference>
<dbReference type="GO" id="GO:0030246">
    <property type="term" value="F:carbohydrate binding"/>
    <property type="evidence" value="ECO:0007669"/>
    <property type="project" value="TreeGrafter"/>
</dbReference>
<dbReference type="AlphaFoldDB" id="A0A1I2EA96"/>
<dbReference type="GO" id="GO:0030288">
    <property type="term" value="C:outer membrane-bounded periplasmic space"/>
    <property type="evidence" value="ECO:0007669"/>
    <property type="project" value="InterPro"/>
</dbReference>
<dbReference type="NCBIfam" id="TIGR00787">
    <property type="entry name" value="dctP"/>
    <property type="match status" value="1"/>
</dbReference>
<name>A0A1I2EA96_9BACI</name>